<evidence type="ECO:0000256" key="2">
    <source>
        <dbReference type="SAM" id="MobiDB-lite"/>
    </source>
</evidence>
<feature type="region of interest" description="Disordered" evidence="2">
    <location>
        <begin position="110"/>
        <end position="134"/>
    </location>
</feature>
<feature type="region of interest" description="Disordered" evidence="2">
    <location>
        <begin position="231"/>
        <end position="267"/>
    </location>
</feature>
<keyword evidence="1" id="KW-0175">Coiled coil</keyword>
<accession>A0A8T1XS52</accession>
<feature type="compositionally biased region" description="Low complexity" evidence="2">
    <location>
        <begin position="116"/>
        <end position="128"/>
    </location>
</feature>
<dbReference type="Proteomes" id="UP000694251">
    <property type="component" value="Chromosome 13"/>
</dbReference>
<feature type="compositionally biased region" description="Basic residues" evidence="2">
    <location>
        <begin position="436"/>
        <end position="453"/>
    </location>
</feature>
<feature type="coiled-coil region" evidence="1">
    <location>
        <begin position="156"/>
        <end position="201"/>
    </location>
</feature>
<organism evidence="3 4">
    <name type="scientific">Arabidopsis suecica</name>
    <name type="common">Swedish thale-cress</name>
    <name type="synonym">Cardaminopsis suecica</name>
    <dbReference type="NCBI Taxonomy" id="45249"/>
    <lineage>
        <taxon>Eukaryota</taxon>
        <taxon>Viridiplantae</taxon>
        <taxon>Streptophyta</taxon>
        <taxon>Embryophyta</taxon>
        <taxon>Tracheophyta</taxon>
        <taxon>Spermatophyta</taxon>
        <taxon>Magnoliopsida</taxon>
        <taxon>eudicotyledons</taxon>
        <taxon>Gunneridae</taxon>
        <taxon>Pentapetalae</taxon>
        <taxon>rosids</taxon>
        <taxon>malvids</taxon>
        <taxon>Brassicales</taxon>
        <taxon>Brassicaceae</taxon>
        <taxon>Camelineae</taxon>
        <taxon>Arabidopsis</taxon>
    </lineage>
</organism>
<keyword evidence="4" id="KW-1185">Reference proteome</keyword>
<gene>
    <name evidence="3" type="ORF">ISN44_As13g008530</name>
</gene>
<evidence type="ECO:0000313" key="4">
    <source>
        <dbReference type="Proteomes" id="UP000694251"/>
    </source>
</evidence>
<proteinExistence type="predicted"/>
<dbReference type="OrthoDB" id="1937287at2759"/>
<evidence type="ECO:0000313" key="3">
    <source>
        <dbReference type="EMBL" id="KAG7536928.1"/>
    </source>
</evidence>
<feature type="region of interest" description="Disordered" evidence="2">
    <location>
        <begin position="495"/>
        <end position="517"/>
    </location>
</feature>
<reference evidence="3 4" key="1">
    <citation type="submission" date="2020-12" db="EMBL/GenBank/DDBJ databases">
        <title>Concerted genomic and epigenomic changes stabilize Arabidopsis allopolyploids.</title>
        <authorList>
            <person name="Chen Z."/>
        </authorList>
    </citation>
    <scope>NUCLEOTIDE SEQUENCE [LARGE SCALE GENOMIC DNA]</scope>
    <source>
        <strain evidence="3">As9502</strain>
        <tissue evidence="3">Leaf</tissue>
    </source>
</reference>
<feature type="compositionally biased region" description="Basic and acidic residues" evidence="2">
    <location>
        <begin position="249"/>
        <end position="259"/>
    </location>
</feature>
<evidence type="ECO:0000256" key="1">
    <source>
        <dbReference type="SAM" id="Coils"/>
    </source>
</evidence>
<feature type="region of interest" description="Disordered" evidence="2">
    <location>
        <begin position="432"/>
        <end position="456"/>
    </location>
</feature>
<sequence length="517" mass="58368">MGNQSQMDHGFNGYSQEWNHQGYNQGAHGNFQQEPKTFVPQQIYQERPYFSSICQEDETIAMLKKVLERQNEGHMANMAELDAMNSKVDVTFGELYAKFEQLNSYVEDYESKTPKSQSSQEASSQANQDQRDATTQMLQEILEGQKKCAIEIASRHEEVQRKFEDLNDKIHGAFEELDAKIEKLNDRVNTLDKKIACSSNDFCGAIFPNMKNGIEDEASKKEKVMIEEIGKKANGKRNSQEDLALGKNGENKKEEKDETSLYTPKLPFPGRFPTKAKKKEYKQFRDALATLDITLPKLDAITEVPSIRKFVKGVIDNKVQVEEILAIHTFGETPKPSPIKLENEENKGFKEDDLDKKKSLKTCMVCESKTNDVVKSMKKVIASPPRACMKKNQEEENVLGYGNEEALALDGVCLESLFSTTIENESDKSIGEPFKVKKGKSKKKKKKKSKKKQATLPPTQVETILQLALLAIGQQKLQEFLTKSLPLNLYATHASPYSPTQWSPLIPPSPNLPKDQG</sequence>
<dbReference type="EMBL" id="JAEFBJ010000013">
    <property type="protein sequence ID" value="KAG7536928.1"/>
    <property type="molecule type" value="Genomic_DNA"/>
</dbReference>
<protein>
    <submittedName>
        <fullName evidence="3">Uncharacterized protein</fullName>
    </submittedName>
</protein>
<name>A0A8T1XS52_ARASU</name>
<comment type="caution">
    <text evidence="3">The sequence shown here is derived from an EMBL/GenBank/DDBJ whole genome shotgun (WGS) entry which is preliminary data.</text>
</comment>
<dbReference type="AlphaFoldDB" id="A0A8T1XS52"/>